<reference evidence="5" key="3">
    <citation type="submission" date="2019-02" db="EMBL/GenBank/DDBJ databases">
        <title>FDA dAtabase for Regulatory Grade micrObial Sequences (FDA-ARGOS): Supporting development and validation of Infectious Disease Dx tests.</title>
        <authorList>
            <person name="Duncan R."/>
            <person name="Fisher C."/>
            <person name="Tallon L.J."/>
            <person name="Sadzewicz L."/>
            <person name="Sengamalay N."/>
            <person name="Ott S."/>
            <person name="Godinez A."/>
            <person name="Nagaraj S."/>
            <person name="Nadendla S."/>
            <person name="Sichtig H."/>
        </authorList>
    </citation>
    <scope>NUCLEOTIDE SEQUENCE</scope>
    <source>
        <strain evidence="5">FDAARGOS_360</strain>
    </source>
</reference>
<accession>A0A3Q8IAT4</accession>
<reference evidence="3 6" key="1">
    <citation type="journal article" date="2018" name="Sci. Rep.">
        <title>A complete Leishmania donovani reference genome identifies novel genetic variations associated with virulence.</title>
        <authorList>
            <person name="Lypaczewski P."/>
            <person name="Hoshizaki J."/>
            <person name="Zhang W.-W."/>
            <person name="McCall L.-I."/>
            <person name="Torcivia-Rodriguez J."/>
            <person name="Simonyan V."/>
            <person name="Kaur A."/>
            <person name="Dewar K."/>
            <person name="Matlashewski G."/>
        </authorList>
    </citation>
    <scope>NUCLEOTIDE SEQUENCE [LARGE SCALE GENOMIC DNA]</scope>
    <source>
        <strain evidence="3 6">LdCL</strain>
    </source>
</reference>
<proteinExistence type="predicted"/>
<feature type="coiled-coil region" evidence="1">
    <location>
        <begin position="224"/>
        <end position="354"/>
    </location>
</feature>
<evidence type="ECO:0000313" key="4">
    <source>
        <dbReference type="EMBL" id="CAC5429638.1"/>
    </source>
</evidence>
<reference evidence="7" key="2">
    <citation type="submission" date="2019-02" db="EMBL/GenBank/DDBJ databases">
        <title>FDA dAtabase for Regulatory Grade micrObial Sequences (FDA-ARGOS): Supporting development and validation of Infectious Disease Dx tests.</title>
        <authorList>
            <person name="Duncan R."/>
            <person name="Fisher C."/>
            <person name="Tallon L."/>
            <person name="Sadzewicz L."/>
            <person name="Sengamalay N."/>
            <person name="Ott S."/>
            <person name="Godinez A."/>
            <person name="Nagaraj S."/>
            <person name="Vavikolanu K."/>
            <person name="Vyas G."/>
            <person name="Nadendla S."/>
            <person name="Aluvathingal J."/>
            <person name="Sichtig H."/>
        </authorList>
    </citation>
    <scope>NUCLEOTIDE SEQUENCE [LARGE SCALE GENOMIC DNA]</scope>
    <source>
        <strain evidence="7">FDAARGOS_360</strain>
    </source>
</reference>
<evidence type="ECO:0000256" key="1">
    <source>
        <dbReference type="SAM" id="Coils"/>
    </source>
</evidence>
<evidence type="ECO:0000313" key="3">
    <source>
        <dbReference type="EMBL" id="AYU78360.1"/>
    </source>
</evidence>
<dbReference type="Proteomes" id="UP000318821">
    <property type="component" value="Unassembled WGS sequence"/>
</dbReference>
<dbReference type="SMR" id="A0A3Q8IAT4"/>
<keyword evidence="1" id="KW-0175">Coiled coil</keyword>
<dbReference type="EMBL" id="CP029519">
    <property type="protein sequence ID" value="AYU78360.1"/>
    <property type="molecule type" value="Genomic_DNA"/>
</dbReference>
<dbReference type="OrthoDB" id="266586at2759"/>
<evidence type="ECO:0000256" key="2">
    <source>
        <dbReference type="SAM" id="MobiDB-lite"/>
    </source>
</evidence>
<organism evidence="3 6">
    <name type="scientific">Leishmania donovani</name>
    <dbReference type="NCBI Taxonomy" id="5661"/>
    <lineage>
        <taxon>Eukaryota</taxon>
        <taxon>Discoba</taxon>
        <taxon>Euglenozoa</taxon>
        <taxon>Kinetoplastea</taxon>
        <taxon>Metakinetoplastina</taxon>
        <taxon>Trypanosomatida</taxon>
        <taxon>Trypanosomatidae</taxon>
        <taxon>Leishmaniinae</taxon>
        <taxon>Leishmania</taxon>
    </lineage>
</organism>
<dbReference type="Proteomes" id="UP000601710">
    <property type="component" value="Chromosome 20"/>
</dbReference>
<dbReference type="VEuPathDB" id="TriTrypDB:LDHU3_20.1000"/>
<evidence type="ECO:0000313" key="6">
    <source>
        <dbReference type="Proteomes" id="UP000274082"/>
    </source>
</evidence>
<dbReference type="EMBL" id="LR812640">
    <property type="protein sequence ID" value="CAC5429638.1"/>
    <property type="molecule type" value="Genomic_DNA"/>
</dbReference>
<evidence type="ECO:0000313" key="5">
    <source>
        <dbReference type="EMBL" id="TPP45500.1"/>
    </source>
</evidence>
<feature type="compositionally biased region" description="Acidic residues" evidence="2">
    <location>
        <begin position="91"/>
        <end position="104"/>
    </location>
</feature>
<feature type="compositionally biased region" description="Low complexity" evidence="2">
    <location>
        <begin position="10"/>
        <end position="24"/>
    </location>
</feature>
<dbReference type="VEuPathDB" id="TriTrypDB:LdBPK_200810.1"/>
<evidence type="ECO:0000313" key="7">
    <source>
        <dbReference type="Proteomes" id="UP000318821"/>
    </source>
</evidence>
<reference evidence="4" key="4">
    <citation type="submission" date="2020-06" db="EMBL/GenBank/DDBJ databases">
        <authorList>
            <person name="Camacho E."/>
            <person name="Gonzalez-de la Fuente S."/>
            <person name="Rastrojo A."/>
            <person name="Peiro-Pastor R."/>
            <person name="Solana JC."/>
            <person name="Tabera L."/>
            <person name="Gamarro F."/>
            <person name="Carrasco-Ramiro F."/>
            <person name="Requena JM."/>
            <person name="Aguado B."/>
        </authorList>
    </citation>
    <scope>NUCLEOTIDE SEQUENCE</scope>
</reference>
<dbReference type="VEuPathDB" id="TriTrypDB:LdCL_200012800"/>
<dbReference type="AlphaFoldDB" id="A0A3Q8IAT4"/>
<gene>
    <name evidence="5" type="ORF">CGC20_31685</name>
    <name evidence="3" type="ORF">LdCL_200012800</name>
    <name evidence="4" type="ORF">LDHU3_20.1000</name>
</gene>
<feature type="region of interest" description="Disordered" evidence="2">
    <location>
        <begin position="1"/>
        <end position="118"/>
    </location>
</feature>
<name>A0A3Q8IAT4_LEIDO</name>
<keyword evidence="6" id="KW-1185">Reference proteome</keyword>
<protein>
    <submittedName>
        <fullName evidence="4">Hypothetical_protein_conserved</fullName>
    </submittedName>
</protein>
<sequence>MGQSAPTPTPRTQRPARLTPQQRRQQLKQQEMQKPLRAVEQVRRRQPTLKEQWQAQREANAAAREAKAMERKRKKEALHAELMAQQKQAEDEQENVDDVDDDADLAGGGSDGDDGCLQNAEEEAMLAQARINAQLAAFQAFMQNNPDLEEGLDSADADPASMFDREAMPAAALKVAQHGGCTGGSGGLGDRDDDEAIANVSVHSSDYADEELMQGLDDLDEELEQEFLNRIDVLQQQVAEHKQQSLAYLREHNDKAAALQELQKAKQIEAQIKQLLDEHATPLRVQIEEQQTKIVELENLVATRKQQSVATLRGGDKPTALTLLKEARGFESQLEEAKATLAALKKEKEKQLRSKGEE</sequence>
<dbReference type="Proteomes" id="UP000274082">
    <property type="component" value="Chromosome 20"/>
</dbReference>
<dbReference type="EMBL" id="RHLD01000038">
    <property type="protein sequence ID" value="TPP45500.1"/>
    <property type="molecule type" value="Genomic_DNA"/>
</dbReference>